<accession>A0A7X9P0D3</accession>
<dbReference type="InterPro" id="IPR014729">
    <property type="entry name" value="Rossmann-like_a/b/a_fold"/>
</dbReference>
<dbReference type="EC" id="6.3.1.14" evidence="2"/>
<dbReference type="InterPro" id="IPR002761">
    <property type="entry name" value="Diphthami_syn_dom"/>
</dbReference>
<name>A0A7X9P0D3_9BACT</name>
<dbReference type="Pfam" id="PF01902">
    <property type="entry name" value="Diphthami_syn_2"/>
    <property type="match status" value="1"/>
</dbReference>
<dbReference type="Gene3D" id="3.40.50.620">
    <property type="entry name" value="HUPs"/>
    <property type="match status" value="1"/>
</dbReference>
<sequence length="221" mass="25356">MKNAVVLWTGGKDSALAYFELKDKYNIVKFVTFVPKIDKEFVAHPVELMKAQSSSISIHHEFVKVGEPFKEGYIEAMAQLKKEGIEVVITGDISTINDQPNFIEECCKGLLEIDMPLWEHDRRALLDKFIDNNFEILISLSYKKDFEQHITGRRLDAQLVEELKALQDKTGIDPCGENGEYHTNVLDAPYFNNKINLGFSVEEKEIYHSIKIESIEVEEKN</sequence>
<dbReference type="Gene3D" id="3.90.1490.10">
    <property type="entry name" value="putative n-type atp pyrophosphatase, domain 2"/>
    <property type="match status" value="1"/>
</dbReference>
<evidence type="ECO:0000313" key="3">
    <source>
        <dbReference type="Proteomes" id="UP000576082"/>
    </source>
</evidence>
<keyword evidence="3" id="KW-1185">Reference proteome</keyword>
<dbReference type="RefSeq" id="WP_169655230.1">
    <property type="nucleotide sequence ID" value="NZ_JABANE010000007.1"/>
</dbReference>
<dbReference type="Proteomes" id="UP000576082">
    <property type="component" value="Unassembled WGS sequence"/>
</dbReference>
<dbReference type="SUPFAM" id="SSF52402">
    <property type="entry name" value="Adenine nucleotide alpha hydrolases-like"/>
    <property type="match status" value="1"/>
</dbReference>
<reference evidence="2 3" key="1">
    <citation type="submission" date="2020-04" db="EMBL/GenBank/DDBJ databases">
        <title>Flammeovirga sp. SR4, a novel species isolated from seawater.</title>
        <authorList>
            <person name="Wang X."/>
        </authorList>
    </citation>
    <scope>NUCLEOTIDE SEQUENCE [LARGE SCALE GENOMIC DNA]</scope>
    <source>
        <strain evidence="2 3">ATCC 23126</strain>
    </source>
</reference>
<evidence type="ECO:0000313" key="2">
    <source>
        <dbReference type="EMBL" id="NME67120.1"/>
    </source>
</evidence>
<keyword evidence="2" id="KW-0436">Ligase</keyword>
<organism evidence="2 3">
    <name type="scientific">Flammeovirga aprica JL-4</name>
    <dbReference type="NCBI Taxonomy" id="694437"/>
    <lineage>
        <taxon>Bacteria</taxon>
        <taxon>Pseudomonadati</taxon>
        <taxon>Bacteroidota</taxon>
        <taxon>Cytophagia</taxon>
        <taxon>Cytophagales</taxon>
        <taxon>Flammeovirgaceae</taxon>
        <taxon>Flammeovirga</taxon>
    </lineage>
</organism>
<proteinExistence type="predicted"/>
<dbReference type="GO" id="GO:0017178">
    <property type="term" value="F:diphthine-ammonia ligase activity"/>
    <property type="evidence" value="ECO:0007669"/>
    <property type="project" value="UniProtKB-EC"/>
</dbReference>
<dbReference type="EMBL" id="JABANE010000007">
    <property type="protein sequence ID" value="NME67120.1"/>
    <property type="molecule type" value="Genomic_DNA"/>
</dbReference>
<comment type="caution">
    <text evidence="2">The sequence shown here is derived from an EMBL/GenBank/DDBJ whole genome shotgun (WGS) entry which is preliminary data.</text>
</comment>
<gene>
    <name evidence="2" type="ORF">HHU12_03995</name>
</gene>
<feature type="domain" description="Diphthamide synthase" evidence="1">
    <location>
        <begin position="4"/>
        <end position="213"/>
    </location>
</feature>
<dbReference type="AlphaFoldDB" id="A0A7X9P0D3"/>
<dbReference type="NCBIfam" id="TIGR00290">
    <property type="entry name" value="MJ0570_dom"/>
    <property type="match status" value="1"/>
</dbReference>
<protein>
    <submittedName>
        <fullName evidence="2">Diphthine--ammonia ligase</fullName>
        <ecNumber evidence="2">6.3.1.14</ecNumber>
    </submittedName>
</protein>
<evidence type="ECO:0000259" key="1">
    <source>
        <dbReference type="Pfam" id="PF01902"/>
    </source>
</evidence>